<reference evidence="2" key="1">
    <citation type="journal article" date="2006" name="J. Bacteriol.">
        <title>Pathogenomic sequence analysis of Bacillus cereus and Bacillus thuringiensis isolates closely related to Bacillus anthracis.</title>
        <authorList>
            <person name="Han C.S."/>
            <person name="Xie G."/>
            <person name="Challacombe J.F."/>
            <person name="Altherr M.R."/>
            <person name="Bhotika S.S."/>
            <person name="Brown N."/>
            <person name="Bruce D."/>
            <person name="Campbell C.S."/>
            <person name="Campbell M.L."/>
            <person name="Chen J."/>
            <person name="Chertkov O."/>
            <person name="Cleland C."/>
            <person name="Dimitrijevic M."/>
            <person name="Doggett N.A."/>
            <person name="Fawcett J.J."/>
            <person name="Glavina T."/>
            <person name="Goodwin L.A."/>
            <person name="Green L.D."/>
            <person name="Hill K.K."/>
            <person name="Hitchcock P."/>
            <person name="Jackson P.J."/>
            <person name="Keim P."/>
            <person name="Kewalramani A.R."/>
            <person name="Longmire J."/>
            <person name="Lucas S."/>
            <person name="Malfatti S."/>
            <person name="McMurry K."/>
            <person name="Meincke L.J."/>
            <person name="Misra M."/>
            <person name="Moseman B.L."/>
            <person name="Mundt M."/>
            <person name="Munk A.C."/>
            <person name="Okinaka R.T."/>
            <person name="Parson-Quintana B."/>
            <person name="Reilly L.P."/>
            <person name="Richardson P."/>
            <person name="Robinson D.L."/>
            <person name="Rubin E."/>
            <person name="Saunders E."/>
            <person name="Tapia R."/>
            <person name="Tesmer J.G."/>
            <person name="Thayer N."/>
            <person name="Thompson L.S."/>
            <person name="Tice H."/>
            <person name="Ticknor L.O."/>
            <person name="Wills P.L."/>
            <person name="Brettin T.S."/>
            <person name="Gilna P."/>
        </authorList>
    </citation>
    <scope>NUCLEOTIDE SEQUENCE [LARGE SCALE GENOMIC DNA]</scope>
    <source>
        <strain evidence="2">ZK / E33L</strain>
        <plasmid evidence="2">pE33L466</plasmid>
    </source>
</reference>
<sequence>MILLLGCKEGQNKTSIYISTSTSIIVLADIHSIKKGEYMINELYEKYTMRNIPNKFSIDEIDTILKDEYRVTEIEKGKIRIQTLKRWKSVTRLNTRMF</sequence>
<gene>
    <name evidence="1" type="ordered locus">pE33L466_0095</name>
</gene>
<organism evidence="1 2">
    <name type="scientific">Bacillus cereus (strain ZK / E33L)</name>
    <dbReference type="NCBI Taxonomy" id="288681"/>
    <lineage>
        <taxon>Bacteria</taxon>
        <taxon>Bacillati</taxon>
        <taxon>Bacillota</taxon>
        <taxon>Bacilli</taxon>
        <taxon>Bacillales</taxon>
        <taxon>Bacillaceae</taxon>
        <taxon>Bacillus</taxon>
        <taxon>Bacillus cereus group</taxon>
    </lineage>
</organism>
<protein>
    <submittedName>
        <fullName evidence="1">Uncharacterized protein</fullName>
    </submittedName>
</protein>
<proteinExistence type="predicted"/>
<dbReference type="EMBL" id="CP000040">
    <property type="protein sequence ID" value="AAY60260.1"/>
    <property type="molecule type" value="Genomic_DNA"/>
</dbReference>
<dbReference type="AlphaFoldDB" id="Q4V1Z7"/>
<keyword evidence="1" id="KW-0614">Plasmid</keyword>
<name>Q4V1Z7_BACCZ</name>
<dbReference type="Proteomes" id="UP000002612">
    <property type="component" value="Plasmid pE33L466"/>
</dbReference>
<accession>Q4V1Z7</accession>
<geneLocation type="plasmid" evidence="1 2">
    <name>pE33L466</name>
</geneLocation>
<dbReference type="KEGG" id="bcz:pE33L466_0095"/>
<evidence type="ECO:0000313" key="1">
    <source>
        <dbReference type="EMBL" id="AAY60260.1"/>
    </source>
</evidence>
<evidence type="ECO:0000313" key="2">
    <source>
        <dbReference type="Proteomes" id="UP000002612"/>
    </source>
</evidence>